<name>A9KK24_LACP7</name>
<evidence type="ECO:0000256" key="1">
    <source>
        <dbReference type="SAM" id="Phobius"/>
    </source>
</evidence>
<keyword evidence="3" id="KW-1185">Reference proteome</keyword>
<protein>
    <submittedName>
        <fullName evidence="2">Uncharacterized protein</fullName>
    </submittedName>
</protein>
<dbReference type="AlphaFoldDB" id="A9KK24"/>
<keyword evidence="1" id="KW-0472">Membrane</keyword>
<dbReference type="KEGG" id="cpy:Cphy_2231"/>
<dbReference type="EMBL" id="CP000885">
    <property type="protein sequence ID" value="ABX42596.1"/>
    <property type="molecule type" value="Genomic_DNA"/>
</dbReference>
<feature type="transmembrane region" description="Helical" evidence="1">
    <location>
        <begin position="51"/>
        <end position="70"/>
    </location>
</feature>
<dbReference type="Proteomes" id="UP000000370">
    <property type="component" value="Chromosome"/>
</dbReference>
<proteinExistence type="predicted"/>
<sequence precursor="true">MKKFILGCMICIIGFISAFFCFTYAVMNPCIYNGIGGLKGDLLGADLLEPFGASLFIMVIGLGICGWEAYRKK</sequence>
<gene>
    <name evidence="2" type="ordered locus">Cphy_2231</name>
</gene>
<dbReference type="eggNOG" id="ENOG502ZS4X">
    <property type="taxonomic scope" value="Bacteria"/>
</dbReference>
<evidence type="ECO:0000313" key="2">
    <source>
        <dbReference type="EMBL" id="ABX42596.1"/>
    </source>
</evidence>
<organism evidence="2 3">
    <name type="scientific">Lachnoclostridium phytofermentans (strain ATCC 700394 / DSM 18823 / ISDg)</name>
    <name type="common">Clostridium phytofermentans</name>
    <dbReference type="NCBI Taxonomy" id="357809"/>
    <lineage>
        <taxon>Bacteria</taxon>
        <taxon>Bacillati</taxon>
        <taxon>Bacillota</taxon>
        <taxon>Clostridia</taxon>
        <taxon>Lachnospirales</taxon>
        <taxon>Lachnospiraceae</taxon>
    </lineage>
</organism>
<dbReference type="OrthoDB" id="2085427at2"/>
<keyword evidence="1" id="KW-0812">Transmembrane</keyword>
<reference evidence="3" key="1">
    <citation type="submission" date="2007-11" db="EMBL/GenBank/DDBJ databases">
        <title>Complete genome sequence of Clostridium phytofermentans ISDg.</title>
        <authorList>
            <person name="Leschine S.B."/>
            <person name="Warnick T.A."/>
            <person name="Blanchard J.L."/>
            <person name="Schnell D.J."/>
            <person name="Petit E.L."/>
            <person name="LaTouf W.G."/>
            <person name="Copeland A."/>
            <person name="Lucas S."/>
            <person name="Lapidus A."/>
            <person name="Barry K."/>
            <person name="Glavina del Rio T."/>
            <person name="Dalin E."/>
            <person name="Tice H."/>
            <person name="Pitluck S."/>
            <person name="Kiss H."/>
            <person name="Brettin T."/>
            <person name="Bruce D."/>
            <person name="Detter J.C."/>
            <person name="Han C."/>
            <person name="Kuske C."/>
            <person name="Schmutz J."/>
            <person name="Larimer F."/>
            <person name="Land M."/>
            <person name="Hauser L."/>
            <person name="Kyrpides N."/>
            <person name="Kim E.A."/>
            <person name="Richardson P."/>
        </authorList>
    </citation>
    <scope>NUCLEOTIDE SEQUENCE [LARGE SCALE GENOMIC DNA]</scope>
    <source>
        <strain evidence="3">ATCC 700394 / DSM 18823 / ISDg</strain>
    </source>
</reference>
<keyword evidence="1" id="KW-1133">Transmembrane helix</keyword>
<evidence type="ECO:0000313" key="3">
    <source>
        <dbReference type="Proteomes" id="UP000000370"/>
    </source>
</evidence>
<dbReference type="RefSeq" id="WP_012200250.1">
    <property type="nucleotide sequence ID" value="NC_010001.1"/>
</dbReference>
<accession>A9KK24</accession>
<dbReference type="HOGENOM" id="CLU_193763_0_0_9"/>